<keyword evidence="6 9" id="KW-0862">Zinc</keyword>
<dbReference type="HAMAP" id="MF_00067">
    <property type="entry name" value="GmhA"/>
    <property type="match status" value="1"/>
</dbReference>
<dbReference type="PROSITE" id="PS51464">
    <property type="entry name" value="SIS"/>
    <property type="match status" value="1"/>
</dbReference>
<dbReference type="SUPFAM" id="SSF53697">
    <property type="entry name" value="SIS domain"/>
    <property type="match status" value="1"/>
</dbReference>
<dbReference type="GO" id="GO:0008968">
    <property type="term" value="F:D-sedoheptulose 7-phosphate isomerase activity"/>
    <property type="evidence" value="ECO:0007669"/>
    <property type="project" value="UniProtKB-UniRule"/>
</dbReference>
<feature type="binding site" evidence="9">
    <location>
        <position position="589"/>
    </location>
    <ligand>
        <name>Zn(2+)</name>
        <dbReference type="ChEBI" id="CHEBI:29105"/>
    </ligand>
</feature>
<keyword evidence="7 9" id="KW-0413">Isomerase</keyword>
<comment type="cofactor">
    <cofactor evidence="9">
        <name>Zn(2+)</name>
        <dbReference type="ChEBI" id="CHEBI:29105"/>
    </cofactor>
    <text evidence="9">Binds 1 zinc ion per subunit.</text>
</comment>
<name>A0A2I9D0G6_9DEIO</name>
<feature type="binding site" evidence="9">
    <location>
        <position position="481"/>
    </location>
    <ligand>
        <name>Zn(2+)</name>
        <dbReference type="ChEBI" id="CHEBI:29105"/>
    </ligand>
</feature>
<feature type="binding site" evidence="9">
    <location>
        <begin position="468"/>
        <end position="470"/>
    </location>
    <ligand>
        <name>substrate</name>
    </ligand>
</feature>
<evidence type="ECO:0000313" key="11">
    <source>
        <dbReference type="EMBL" id="GBF08019.1"/>
    </source>
</evidence>
<dbReference type="EMBL" id="BFAG01000021">
    <property type="protein sequence ID" value="GBF08019.1"/>
    <property type="molecule type" value="Genomic_DNA"/>
</dbReference>
<dbReference type="RefSeq" id="WP_103131300.1">
    <property type="nucleotide sequence ID" value="NZ_BFAG01000021.1"/>
</dbReference>
<feature type="domain" description="SIS" evidence="10">
    <location>
        <begin position="453"/>
        <end position="613"/>
    </location>
</feature>
<dbReference type="Proteomes" id="UP000236569">
    <property type="component" value="Unassembled WGS sequence"/>
</dbReference>
<dbReference type="OrthoDB" id="9797829at2"/>
<dbReference type="InterPro" id="IPR050099">
    <property type="entry name" value="SIS_GmhA/DiaA_subfam"/>
</dbReference>
<comment type="subcellular location">
    <subcellularLocation>
        <location evidence="2 9">Cytoplasm</location>
    </subcellularLocation>
</comment>
<dbReference type="Pfam" id="PF00534">
    <property type="entry name" value="Glycos_transf_1"/>
    <property type="match status" value="1"/>
</dbReference>
<comment type="catalytic activity">
    <reaction evidence="1 9">
        <text>2 D-sedoheptulose 7-phosphate = D-glycero-alpha-D-manno-heptose 7-phosphate + D-glycero-beta-D-manno-heptose 7-phosphate</text>
        <dbReference type="Rhea" id="RHEA:27489"/>
        <dbReference type="ChEBI" id="CHEBI:57483"/>
        <dbReference type="ChEBI" id="CHEBI:60203"/>
        <dbReference type="ChEBI" id="CHEBI:60204"/>
        <dbReference type="EC" id="5.3.1.28"/>
    </reaction>
</comment>
<dbReference type="GO" id="GO:2001061">
    <property type="term" value="P:D-glycero-D-manno-heptose 7-phosphate biosynthetic process"/>
    <property type="evidence" value="ECO:0007669"/>
    <property type="project" value="UniProtKB-UniPathway"/>
</dbReference>
<evidence type="ECO:0000259" key="10">
    <source>
        <dbReference type="PROSITE" id="PS51464"/>
    </source>
</evidence>
<dbReference type="GO" id="GO:0008270">
    <property type="term" value="F:zinc ion binding"/>
    <property type="evidence" value="ECO:0007669"/>
    <property type="project" value="UniProtKB-UniRule"/>
</dbReference>
<dbReference type="InterPro" id="IPR035461">
    <property type="entry name" value="GmhA/DiaA"/>
</dbReference>
<dbReference type="GO" id="GO:0016757">
    <property type="term" value="F:glycosyltransferase activity"/>
    <property type="evidence" value="ECO:0007669"/>
    <property type="project" value="InterPro"/>
</dbReference>
<dbReference type="Gene3D" id="3.40.50.2000">
    <property type="entry name" value="Glycogen Phosphorylase B"/>
    <property type="match status" value="2"/>
</dbReference>
<feature type="binding site" evidence="9">
    <location>
        <position position="481"/>
    </location>
    <ligand>
        <name>substrate</name>
    </ligand>
</feature>
<protein>
    <recommendedName>
        <fullName evidence="9">Phosphoheptose isomerase</fullName>
        <ecNumber evidence="9">5.3.1.28</ecNumber>
    </recommendedName>
    <alternativeName>
        <fullName evidence="9">Sedoheptulose 7-phosphate isomerase</fullName>
    </alternativeName>
</protein>
<evidence type="ECO:0000313" key="12">
    <source>
        <dbReference type="Proteomes" id="UP000236569"/>
    </source>
</evidence>
<evidence type="ECO:0000256" key="9">
    <source>
        <dbReference type="HAMAP-Rule" id="MF_00067"/>
    </source>
</evidence>
<dbReference type="AlphaFoldDB" id="A0A2I9D0G6"/>
<feature type="binding site" evidence="9">
    <location>
        <position position="542"/>
    </location>
    <ligand>
        <name>substrate</name>
    </ligand>
</feature>
<reference evidence="12" key="1">
    <citation type="submission" date="2018-01" db="EMBL/GenBank/DDBJ databases">
        <title>Draft Genome Sequence of the Radioresistant Bacterium Deinococcus aerius TR0125, Isolated from the Higher Atmosphere above Japan.</title>
        <authorList>
            <person name="Satoh K."/>
            <person name="Arai H."/>
            <person name="Sanzen T."/>
            <person name="Kawaguchi Y."/>
            <person name="Hayashi H."/>
            <person name="Yokobori S."/>
            <person name="Yamagishi A."/>
            <person name="Oono Y."/>
            <person name="Narumi I."/>
        </authorList>
    </citation>
    <scope>NUCLEOTIDE SEQUENCE [LARGE SCALE GENOMIC DNA]</scope>
    <source>
        <strain evidence="12">TR0125</strain>
    </source>
</reference>
<evidence type="ECO:0000256" key="8">
    <source>
        <dbReference type="ARBA" id="ARBA00023277"/>
    </source>
</evidence>
<dbReference type="Gene3D" id="3.40.50.10490">
    <property type="entry name" value="Glucose-6-phosphate isomerase like protein, domain 1"/>
    <property type="match status" value="1"/>
</dbReference>
<evidence type="ECO:0000256" key="1">
    <source>
        <dbReference type="ARBA" id="ARBA00000348"/>
    </source>
</evidence>
<evidence type="ECO:0000256" key="2">
    <source>
        <dbReference type="ARBA" id="ARBA00004496"/>
    </source>
</evidence>
<dbReference type="InterPro" id="IPR046348">
    <property type="entry name" value="SIS_dom_sf"/>
</dbReference>
<feature type="binding site" evidence="9">
    <location>
        <position position="589"/>
    </location>
    <ligand>
        <name>substrate</name>
    </ligand>
</feature>
<comment type="miscellaneous">
    <text evidence="9">The reaction produces a racemic mixture of D-glycero-alpha-D-manno-heptose 7-phosphate and D-glycero-beta-D-manno-heptose 7-phosphate.</text>
</comment>
<dbReference type="CDD" id="cd03800">
    <property type="entry name" value="GT4_sucrose_synthase"/>
    <property type="match status" value="1"/>
</dbReference>
<dbReference type="InterPro" id="IPR001296">
    <property type="entry name" value="Glyco_trans_1"/>
</dbReference>
<sequence length="634" mass="68101">MRRVALISEHASPLATLGGTDAGGQNVYVAQVARHLARLGYAVDVFTRRDAPHLPEVLEWVPGVRVVHVPAGPATVLPKEDLLPLMADFTRFMADFMTRHGRYDLLHANFWMSGLVAADLKRRLGVPFVITFHALGKVRRLHQGEADGFPDRRFAIEERLVREADRIIAECPRDEADLCGLYAADPARIVTVPCGFDPAEFSPGDRREARERLGLDPDEALVLQLGRMVPRKGVDDAIRGFARAIRRLDIPARLLVVGGNSPDPDPALTPELGRLRAVAREEGVGDRVTFTGSRGRRVLRDYYRAADVFVSTPWYEPFGITPLEAMACGTPVLGARVGGIQSTVVDGVTGLLVPPRDPEALGGRLADLLADAPLRERLGQAALERVRTHYTWEGVTWQLAQVYGEVGREVEAAPATLPRTDSSVDRAFQNLMSTLARSRAALGSQIEAAAEAITACFERGGKVLVCGNGGSAADAQHFAAELVGRFLIDGRRGLPVLALTADTAMLTAWSNDVGFGDVFARQVQAFGREGDLLLALSTSGRSPNVLAALQAAREQGLTTVALLGGRGGDALALTDLPLVVPSTDTPRIQEVHILALHLICELVEERVSAALAAPVRLGPSTTPTPLSASQGVNL</sequence>
<gene>
    <name evidence="9" type="primary">gmhA</name>
    <name evidence="11" type="ORF">DAERI_210015</name>
</gene>
<dbReference type="GO" id="GO:0005737">
    <property type="term" value="C:cytoplasm"/>
    <property type="evidence" value="ECO:0007669"/>
    <property type="project" value="UniProtKB-SubCell"/>
</dbReference>
<comment type="pathway">
    <text evidence="9">Carbohydrate biosynthesis; D-glycero-D-manno-heptose 7-phosphate biosynthesis; D-glycero-alpha-D-manno-heptose 7-phosphate and D-glycero-beta-D-manno-heptose 7-phosphate from sedoheptulose 7-phosphate: step 1/1.</text>
</comment>
<dbReference type="EC" id="5.3.1.28" evidence="9"/>
<evidence type="ECO:0000256" key="6">
    <source>
        <dbReference type="ARBA" id="ARBA00022833"/>
    </source>
</evidence>
<comment type="similarity">
    <text evidence="3 9">Belongs to the SIS family. GmhA subfamily.</text>
</comment>
<dbReference type="InterPro" id="IPR028098">
    <property type="entry name" value="Glyco_trans_4-like_N"/>
</dbReference>
<comment type="caution">
    <text evidence="11">The sequence shown here is derived from an EMBL/GenBank/DDBJ whole genome shotgun (WGS) entry which is preliminary data.</text>
</comment>
<accession>A0A2I9D0G6</accession>
<dbReference type="Pfam" id="PF13439">
    <property type="entry name" value="Glyco_transf_4"/>
    <property type="match status" value="1"/>
</dbReference>
<evidence type="ECO:0000256" key="7">
    <source>
        <dbReference type="ARBA" id="ARBA00023235"/>
    </source>
</evidence>
<feature type="binding site" evidence="9">
    <location>
        <position position="477"/>
    </location>
    <ligand>
        <name>Zn(2+)</name>
        <dbReference type="ChEBI" id="CHEBI:29105"/>
    </ligand>
</feature>
<keyword evidence="8 9" id="KW-0119">Carbohydrate metabolism</keyword>
<feature type="binding site" evidence="9">
    <location>
        <begin position="511"/>
        <end position="512"/>
    </location>
    <ligand>
        <name>substrate</name>
    </ligand>
</feature>
<evidence type="ECO:0000256" key="3">
    <source>
        <dbReference type="ARBA" id="ARBA00009894"/>
    </source>
</evidence>
<evidence type="ECO:0000256" key="4">
    <source>
        <dbReference type="ARBA" id="ARBA00022490"/>
    </source>
</evidence>
<organism evidence="11 12">
    <name type="scientific">Deinococcus aerius</name>
    <dbReference type="NCBI Taxonomy" id="200253"/>
    <lineage>
        <taxon>Bacteria</taxon>
        <taxon>Thermotogati</taxon>
        <taxon>Deinococcota</taxon>
        <taxon>Deinococci</taxon>
        <taxon>Deinococcales</taxon>
        <taxon>Deinococcaceae</taxon>
        <taxon>Deinococcus</taxon>
    </lineage>
</organism>
<dbReference type="InterPro" id="IPR004515">
    <property type="entry name" value="Phosphoheptose_Isoase"/>
</dbReference>
<dbReference type="SUPFAM" id="SSF53756">
    <property type="entry name" value="UDP-Glycosyltransferase/glycogen phosphorylase"/>
    <property type="match status" value="1"/>
</dbReference>
<evidence type="ECO:0000256" key="5">
    <source>
        <dbReference type="ARBA" id="ARBA00022723"/>
    </source>
</evidence>
<dbReference type="InterPro" id="IPR001347">
    <property type="entry name" value="SIS_dom"/>
</dbReference>
<keyword evidence="4 9" id="KW-0963">Cytoplasm</keyword>
<dbReference type="Pfam" id="PF13580">
    <property type="entry name" value="SIS_2"/>
    <property type="match status" value="1"/>
</dbReference>
<keyword evidence="11" id="KW-0808">Transferase</keyword>
<keyword evidence="12" id="KW-1185">Reference proteome</keyword>
<dbReference type="PANTHER" id="PTHR30390">
    <property type="entry name" value="SEDOHEPTULOSE 7-PHOSPHATE ISOMERASE / DNAA INITIATOR-ASSOCIATING FACTOR FOR REPLICATION INITIATION"/>
    <property type="match status" value="1"/>
</dbReference>
<comment type="function">
    <text evidence="9">Catalyzes the isomerization of sedoheptulose 7-phosphate in D-glycero-D-manno-heptose 7-phosphate.</text>
</comment>
<dbReference type="UniPathway" id="UPA00041">
    <property type="reaction ID" value="UER00436"/>
</dbReference>
<dbReference type="GO" id="GO:0005975">
    <property type="term" value="P:carbohydrate metabolic process"/>
    <property type="evidence" value="ECO:0007669"/>
    <property type="project" value="UniProtKB-UniRule"/>
</dbReference>
<proteinExistence type="inferred from homology"/>
<dbReference type="PANTHER" id="PTHR30390:SF6">
    <property type="entry name" value="DNAA INITIATOR-ASSOCIATING PROTEIN DIAA"/>
    <property type="match status" value="1"/>
</dbReference>
<feature type="binding site" evidence="9">
    <location>
        <begin position="537"/>
        <end position="539"/>
    </location>
    <ligand>
        <name>substrate</name>
    </ligand>
</feature>
<feature type="binding site" evidence="9">
    <location>
        <position position="597"/>
    </location>
    <ligand>
        <name>Zn(2+)</name>
        <dbReference type="ChEBI" id="CHEBI:29105"/>
    </ligand>
</feature>
<dbReference type="CDD" id="cd05006">
    <property type="entry name" value="SIS_GmhA"/>
    <property type="match status" value="1"/>
</dbReference>
<keyword evidence="5 9" id="KW-0479">Metal-binding</keyword>
<dbReference type="GO" id="GO:0097367">
    <property type="term" value="F:carbohydrate derivative binding"/>
    <property type="evidence" value="ECO:0007669"/>
    <property type="project" value="InterPro"/>
</dbReference>